<dbReference type="Proteomes" id="UP000631181">
    <property type="component" value="Unassembled WGS sequence"/>
</dbReference>
<dbReference type="Pfam" id="PF18592">
    <property type="entry name" value="Tho1_MOS11_C"/>
    <property type="match status" value="1"/>
</dbReference>
<dbReference type="OrthoDB" id="445357at2759"/>
<feature type="compositionally biased region" description="Acidic residues" evidence="3">
    <location>
        <begin position="66"/>
        <end position="78"/>
    </location>
</feature>
<feature type="compositionally biased region" description="Low complexity" evidence="3">
    <location>
        <begin position="205"/>
        <end position="216"/>
    </location>
</feature>
<dbReference type="GO" id="GO:0005634">
    <property type="term" value="C:nucleus"/>
    <property type="evidence" value="ECO:0007669"/>
    <property type="project" value="TreeGrafter"/>
</dbReference>
<feature type="region of interest" description="Disordered" evidence="3">
    <location>
        <begin position="177"/>
        <end position="301"/>
    </location>
</feature>
<comment type="similarity">
    <text evidence="2">Belongs to the SAP domain-containing ribonucleoprotein family.</text>
</comment>
<dbReference type="SMART" id="SM00513">
    <property type="entry name" value="SAP"/>
    <property type="match status" value="1"/>
</dbReference>
<keyword evidence="1" id="KW-0597">Phosphoprotein</keyword>
<keyword evidence="6" id="KW-1185">Reference proteome</keyword>
<feature type="compositionally biased region" description="Basic and acidic residues" evidence="3">
    <location>
        <begin position="27"/>
        <end position="44"/>
    </location>
</feature>
<feature type="compositionally biased region" description="Basic and acidic residues" evidence="3">
    <location>
        <begin position="178"/>
        <end position="201"/>
    </location>
</feature>
<dbReference type="InterPro" id="IPR040746">
    <property type="entry name" value="THO1_MOS11_C"/>
</dbReference>
<dbReference type="Gene3D" id="1.10.720.30">
    <property type="entry name" value="SAP domain"/>
    <property type="match status" value="1"/>
</dbReference>
<feature type="domain" description="SAP" evidence="4">
    <location>
        <begin position="5"/>
        <end position="39"/>
    </location>
</feature>
<dbReference type="PANTHER" id="PTHR46551:SF1">
    <property type="entry name" value="SAP DOMAIN-CONTAINING RIBONUCLEOPROTEIN"/>
    <property type="match status" value="1"/>
</dbReference>
<evidence type="ECO:0000256" key="2">
    <source>
        <dbReference type="ARBA" id="ARBA00046328"/>
    </source>
</evidence>
<dbReference type="InterPro" id="IPR036361">
    <property type="entry name" value="SAP_dom_sf"/>
</dbReference>
<feature type="compositionally biased region" description="Basic and acidic residues" evidence="3">
    <location>
        <begin position="281"/>
        <end position="292"/>
    </location>
</feature>
<dbReference type="PANTHER" id="PTHR46551">
    <property type="entry name" value="SAP DOMAIN-CONTAINING RIBONUCLEOPROTEIN"/>
    <property type="match status" value="1"/>
</dbReference>
<evidence type="ECO:0000313" key="6">
    <source>
        <dbReference type="Proteomes" id="UP000631181"/>
    </source>
</evidence>
<organism evidence="5 6">
    <name type="scientific">Penicillium ucsense</name>
    <dbReference type="NCBI Taxonomy" id="2839758"/>
    <lineage>
        <taxon>Eukaryota</taxon>
        <taxon>Fungi</taxon>
        <taxon>Dikarya</taxon>
        <taxon>Ascomycota</taxon>
        <taxon>Pezizomycotina</taxon>
        <taxon>Eurotiomycetes</taxon>
        <taxon>Eurotiomycetidae</taxon>
        <taxon>Eurotiales</taxon>
        <taxon>Aspergillaceae</taxon>
        <taxon>Penicillium</taxon>
    </lineage>
</organism>
<evidence type="ECO:0000256" key="3">
    <source>
        <dbReference type="SAM" id="MobiDB-lite"/>
    </source>
</evidence>
<dbReference type="SUPFAM" id="SSF68906">
    <property type="entry name" value="SAP domain"/>
    <property type="match status" value="1"/>
</dbReference>
<feature type="compositionally biased region" description="Low complexity" evidence="3">
    <location>
        <begin position="79"/>
        <end position="95"/>
    </location>
</feature>
<evidence type="ECO:0000313" key="5">
    <source>
        <dbReference type="EMBL" id="KAF7712828.1"/>
    </source>
</evidence>
<feature type="compositionally biased region" description="Low complexity" evidence="3">
    <location>
        <begin position="133"/>
        <end position="150"/>
    </location>
</feature>
<feature type="compositionally biased region" description="Basic and acidic residues" evidence="3">
    <location>
        <begin position="221"/>
        <end position="258"/>
    </location>
</feature>
<feature type="region of interest" description="Disordered" evidence="3">
    <location>
        <begin position="129"/>
        <end position="161"/>
    </location>
</feature>
<protein>
    <recommendedName>
        <fullName evidence="4">SAP domain-containing protein</fullName>
    </recommendedName>
</protein>
<accession>A0A8J8VWY2</accession>
<sequence>MATDYGKKTNAELIEILKSRSLPHTGKKADLVARLQEDDGKKSVEAPAPAPAPAPTSTETAKPDAVAEDVIDWDDDVPAETANPSTEASAAAIAAGGKGPVANPVAVPNQQLDVDPATTHDLKVESTGAVDSAAAPEPVATAAGTETAAEQKPAVDYTRGLPATELEVELEKRKKRAEKFGIVEDDETALKEAQKQVERAKRFGTAATNESAATTSVGVKGLDEALPDERSRKRGRNEQGGRSDKRRDVGRNRNRRGDGAQQRSSGSNPPKAGQQTAQQKSWDEKDRLAMEARKKRFAAAN</sequence>
<dbReference type="EMBL" id="WIWV01000148">
    <property type="protein sequence ID" value="KAF7712828.1"/>
    <property type="molecule type" value="Genomic_DNA"/>
</dbReference>
<dbReference type="InterPro" id="IPR052240">
    <property type="entry name" value="SAP_domain_ribonucleoprotein"/>
</dbReference>
<gene>
    <name evidence="5" type="ORF">PECM_002038</name>
</gene>
<dbReference type="GO" id="GO:0016973">
    <property type="term" value="P:poly(A)+ mRNA export from nucleus"/>
    <property type="evidence" value="ECO:0007669"/>
    <property type="project" value="TreeGrafter"/>
</dbReference>
<evidence type="ECO:0000256" key="1">
    <source>
        <dbReference type="ARBA" id="ARBA00022553"/>
    </source>
</evidence>
<comment type="caution">
    <text evidence="5">The sequence shown here is derived from an EMBL/GenBank/DDBJ whole genome shotgun (WGS) entry which is preliminary data.</text>
</comment>
<reference evidence="5" key="1">
    <citation type="journal article" date="2020" name="Front. Microbiol.">
        <title>Gene regulatory networks of Penicillium echinulatum 2HH and Penicillium oxalicum 114-2 inferred by a computational biology approach.</title>
        <authorList>
            <person name="Lenz A.R."/>
            <person name="Galan-Vasquez E."/>
            <person name="Balbinot E."/>
            <person name="De Abreu F.P."/>
            <person name="De Oliveira N.S."/>
            <person name="Da Rosa L.O."/>
            <person name="De Avila E Silva S."/>
            <person name="Camassola M."/>
            <person name="Dillon A.J.P."/>
            <person name="Perez-Rueda E."/>
        </authorList>
    </citation>
    <scope>NUCLEOTIDE SEQUENCE</scope>
    <source>
        <strain evidence="5">S1M29</strain>
    </source>
</reference>
<evidence type="ECO:0000259" key="4">
    <source>
        <dbReference type="SMART" id="SM00513"/>
    </source>
</evidence>
<feature type="region of interest" description="Disordered" evidence="3">
    <location>
        <begin position="25"/>
        <end position="106"/>
    </location>
</feature>
<proteinExistence type="inferred from homology"/>
<feature type="compositionally biased region" description="Polar residues" evidence="3">
    <location>
        <begin position="261"/>
        <end position="280"/>
    </location>
</feature>
<dbReference type="AlphaFoldDB" id="A0A8J8VWY2"/>
<dbReference type="Pfam" id="PF02037">
    <property type="entry name" value="SAP"/>
    <property type="match status" value="1"/>
</dbReference>
<name>A0A8J8VWY2_9EURO</name>
<dbReference type="InterPro" id="IPR003034">
    <property type="entry name" value="SAP_dom"/>
</dbReference>